<gene>
    <name evidence="2" type="ORF">SAMN02745885_02152</name>
</gene>
<dbReference type="OrthoDB" id="9788289at2"/>
<dbReference type="AlphaFoldDB" id="A0A1T4RJ33"/>
<organism evidence="2 3">
    <name type="scientific">Carboxydocella sporoproducens DSM 16521</name>
    <dbReference type="NCBI Taxonomy" id="1121270"/>
    <lineage>
        <taxon>Bacteria</taxon>
        <taxon>Bacillati</taxon>
        <taxon>Bacillota</taxon>
        <taxon>Clostridia</taxon>
        <taxon>Eubacteriales</taxon>
        <taxon>Clostridiales Family XVI. Incertae Sedis</taxon>
        <taxon>Carboxydocella</taxon>
    </lineage>
</organism>
<evidence type="ECO:0000313" key="3">
    <source>
        <dbReference type="Proteomes" id="UP000189933"/>
    </source>
</evidence>
<evidence type="ECO:0000313" key="2">
    <source>
        <dbReference type="EMBL" id="SKA15973.1"/>
    </source>
</evidence>
<protein>
    <recommendedName>
        <fullName evidence="4">Sporulation protein YhbH</fullName>
    </recommendedName>
</protein>
<dbReference type="RefSeq" id="WP_078666166.1">
    <property type="nucleotide sequence ID" value="NZ_FUXM01000031.1"/>
</dbReference>
<proteinExistence type="predicted"/>
<reference evidence="3" key="1">
    <citation type="submission" date="2017-02" db="EMBL/GenBank/DDBJ databases">
        <authorList>
            <person name="Varghese N."/>
            <person name="Submissions S."/>
        </authorList>
    </citation>
    <scope>NUCLEOTIDE SEQUENCE [LARGE SCALE GENOMIC DNA]</scope>
    <source>
        <strain evidence="3">DSM 16521</strain>
    </source>
</reference>
<feature type="region of interest" description="Disordered" evidence="1">
    <location>
        <begin position="75"/>
        <end position="106"/>
    </location>
</feature>
<keyword evidence="3" id="KW-1185">Reference proteome</keyword>
<sequence>MTSIISRDDWSLHRKGFLDQQRHQEKVKEAIKNNLADIVSEESIIMSDGKKIIKVPIRSLDEYRFRYNFNKQKHVGQGKGDSKVGDVLGSDVKAGKGPGKGPGAGDQPGFDYYEAEVTVDELAALIFEDLGLPNLEQKTAPELENVKYHFNDVRKVGITGNLDKKRTLLENLKRNALKGIKGIGKISKDDLRFKTWVEKFGYHANAVVLAMMDTSGSMGPFEKYIARSFFFWMVKFLRTKYKAVNIVFLAHHTEAKEVTEDEFFTKGESGGTRCSSVYKLALDIIEKRYSPQDYNIYAFHFSDGDNLASDNELCVKLLHQLAEQCNMVGYGEIVGPYYRHSTLYSVFKRINHPRFVAVTIKDKTGVYPALKAFFGPQADMAQKGG</sequence>
<evidence type="ECO:0008006" key="4">
    <source>
        <dbReference type="Google" id="ProtNLM"/>
    </source>
</evidence>
<dbReference type="InterPro" id="IPR014230">
    <property type="entry name" value="Spore_YhbH"/>
</dbReference>
<dbReference type="PANTHER" id="PTHR30510">
    <property type="entry name" value="UPF0229 PROTEIN YEAH"/>
    <property type="match status" value="1"/>
</dbReference>
<name>A0A1T4RJ33_9FIRM</name>
<dbReference type="Pfam" id="PF04285">
    <property type="entry name" value="DUF444"/>
    <property type="match status" value="2"/>
</dbReference>
<feature type="compositionally biased region" description="Gly residues" evidence="1">
    <location>
        <begin position="96"/>
        <end position="106"/>
    </location>
</feature>
<dbReference type="EMBL" id="FUXM01000031">
    <property type="protein sequence ID" value="SKA15973.1"/>
    <property type="molecule type" value="Genomic_DNA"/>
</dbReference>
<accession>A0A1T4RJ33</accession>
<dbReference type="SUPFAM" id="SSF53300">
    <property type="entry name" value="vWA-like"/>
    <property type="match status" value="1"/>
</dbReference>
<dbReference type="Proteomes" id="UP000189933">
    <property type="component" value="Unassembled WGS sequence"/>
</dbReference>
<dbReference type="InterPro" id="IPR036465">
    <property type="entry name" value="vWFA_dom_sf"/>
</dbReference>
<dbReference type="NCBIfam" id="TIGR02877">
    <property type="entry name" value="spore_yhbH"/>
    <property type="match status" value="1"/>
</dbReference>
<dbReference type="PANTHER" id="PTHR30510:SF2">
    <property type="entry name" value="UPF0229 PROTEIN YEAH"/>
    <property type="match status" value="1"/>
</dbReference>
<evidence type="ECO:0000256" key="1">
    <source>
        <dbReference type="SAM" id="MobiDB-lite"/>
    </source>
</evidence>
<dbReference type="InterPro" id="IPR006698">
    <property type="entry name" value="UPF0229"/>
</dbReference>